<feature type="domain" description="HTH tetR-type" evidence="6">
    <location>
        <begin position="28"/>
        <end position="87"/>
    </location>
</feature>
<evidence type="ECO:0000256" key="4">
    <source>
        <dbReference type="PROSITE-ProRule" id="PRU00335"/>
    </source>
</evidence>
<protein>
    <submittedName>
        <fullName evidence="7">TetR family transcriptional regulator</fullName>
    </submittedName>
</protein>
<evidence type="ECO:0000256" key="5">
    <source>
        <dbReference type="SAM" id="MobiDB-lite"/>
    </source>
</evidence>
<proteinExistence type="predicted"/>
<keyword evidence="8" id="KW-1185">Reference proteome</keyword>
<sequence>MNKQQPQHIPIDSTNPHSIPRGLRADARRNRQAVLHAAQQLFAREGLSVPLDEIARQAGVGPGTVHRHFPTKEALYLAVSIDQLETLVAEAAALADGDDPAAVFTLLARMMANGAENSAVKSALAAAEFDLRIVAPEVATALTGHVSDLLNRARTAGLVRDDITVEEVMALVAGAFTAIHHANTQTDPGRATHIAGIILDGLRPRY</sequence>
<dbReference type="Pfam" id="PF00440">
    <property type="entry name" value="TetR_N"/>
    <property type="match status" value="1"/>
</dbReference>
<dbReference type="SUPFAM" id="SSF46689">
    <property type="entry name" value="Homeodomain-like"/>
    <property type="match status" value="1"/>
</dbReference>
<reference evidence="7 8" key="1">
    <citation type="submission" date="2019-12" db="EMBL/GenBank/DDBJ databases">
        <title>Nocardia sp. nov. ET3-3 isolated from soil.</title>
        <authorList>
            <person name="Kanchanasin P."/>
            <person name="Tanasupawat S."/>
            <person name="Yuki M."/>
            <person name="Kudo T."/>
        </authorList>
    </citation>
    <scope>NUCLEOTIDE SEQUENCE [LARGE SCALE GENOMIC DNA]</scope>
    <source>
        <strain evidence="7 8">ET3-3</strain>
    </source>
</reference>
<dbReference type="GO" id="GO:0000976">
    <property type="term" value="F:transcription cis-regulatory region binding"/>
    <property type="evidence" value="ECO:0007669"/>
    <property type="project" value="TreeGrafter"/>
</dbReference>
<dbReference type="PROSITE" id="PS50977">
    <property type="entry name" value="HTH_TETR_2"/>
    <property type="match status" value="1"/>
</dbReference>
<dbReference type="SUPFAM" id="SSF48498">
    <property type="entry name" value="Tetracyclin repressor-like, C-terminal domain"/>
    <property type="match status" value="1"/>
</dbReference>
<accession>A0A7K1V6U0</accession>
<evidence type="ECO:0000256" key="1">
    <source>
        <dbReference type="ARBA" id="ARBA00023015"/>
    </source>
</evidence>
<evidence type="ECO:0000256" key="3">
    <source>
        <dbReference type="ARBA" id="ARBA00023163"/>
    </source>
</evidence>
<evidence type="ECO:0000256" key="2">
    <source>
        <dbReference type="ARBA" id="ARBA00023125"/>
    </source>
</evidence>
<keyword evidence="1" id="KW-0805">Transcription regulation</keyword>
<feature type="DNA-binding region" description="H-T-H motif" evidence="4">
    <location>
        <begin position="50"/>
        <end position="69"/>
    </location>
</feature>
<dbReference type="RefSeq" id="WP_157391969.1">
    <property type="nucleotide sequence ID" value="NZ_WRPP01000009.1"/>
</dbReference>
<dbReference type="EMBL" id="WRPP01000009">
    <property type="protein sequence ID" value="MVU82350.1"/>
    <property type="molecule type" value="Genomic_DNA"/>
</dbReference>
<evidence type="ECO:0000313" key="7">
    <source>
        <dbReference type="EMBL" id="MVU82350.1"/>
    </source>
</evidence>
<keyword evidence="2 4" id="KW-0238">DNA-binding</keyword>
<dbReference type="GO" id="GO:0003700">
    <property type="term" value="F:DNA-binding transcription factor activity"/>
    <property type="evidence" value="ECO:0007669"/>
    <property type="project" value="TreeGrafter"/>
</dbReference>
<dbReference type="Gene3D" id="1.10.357.10">
    <property type="entry name" value="Tetracycline Repressor, domain 2"/>
    <property type="match status" value="1"/>
</dbReference>
<dbReference type="PANTHER" id="PTHR30055">
    <property type="entry name" value="HTH-TYPE TRANSCRIPTIONAL REGULATOR RUTR"/>
    <property type="match status" value="1"/>
</dbReference>
<comment type="caution">
    <text evidence="7">The sequence shown here is derived from an EMBL/GenBank/DDBJ whole genome shotgun (WGS) entry which is preliminary data.</text>
</comment>
<dbReference type="InterPro" id="IPR009057">
    <property type="entry name" value="Homeodomain-like_sf"/>
</dbReference>
<dbReference type="InterPro" id="IPR001647">
    <property type="entry name" value="HTH_TetR"/>
</dbReference>
<feature type="region of interest" description="Disordered" evidence="5">
    <location>
        <begin position="1"/>
        <end position="20"/>
    </location>
</feature>
<dbReference type="InterPro" id="IPR049445">
    <property type="entry name" value="TetR_SbtR-like_C"/>
</dbReference>
<dbReference type="Pfam" id="PF21597">
    <property type="entry name" value="TetR_C_43"/>
    <property type="match status" value="1"/>
</dbReference>
<keyword evidence="3" id="KW-0804">Transcription</keyword>
<evidence type="ECO:0000259" key="6">
    <source>
        <dbReference type="PROSITE" id="PS50977"/>
    </source>
</evidence>
<feature type="compositionally biased region" description="Polar residues" evidence="5">
    <location>
        <begin position="1"/>
        <end position="17"/>
    </location>
</feature>
<dbReference type="AlphaFoldDB" id="A0A7K1V6U0"/>
<dbReference type="Proteomes" id="UP000466794">
    <property type="component" value="Unassembled WGS sequence"/>
</dbReference>
<dbReference type="PANTHER" id="PTHR30055:SF234">
    <property type="entry name" value="HTH-TYPE TRANSCRIPTIONAL REGULATOR BETI"/>
    <property type="match status" value="1"/>
</dbReference>
<gene>
    <name evidence="7" type="ORF">GPX89_34595</name>
</gene>
<dbReference type="PRINTS" id="PR00455">
    <property type="entry name" value="HTHTETR"/>
</dbReference>
<dbReference type="InterPro" id="IPR050109">
    <property type="entry name" value="HTH-type_TetR-like_transc_reg"/>
</dbReference>
<organism evidence="7 8">
    <name type="scientific">Nocardia terrae</name>
    <dbReference type="NCBI Taxonomy" id="2675851"/>
    <lineage>
        <taxon>Bacteria</taxon>
        <taxon>Bacillati</taxon>
        <taxon>Actinomycetota</taxon>
        <taxon>Actinomycetes</taxon>
        <taxon>Mycobacteriales</taxon>
        <taxon>Nocardiaceae</taxon>
        <taxon>Nocardia</taxon>
    </lineage>
</organism>
<evidence type="ECO:0000313" key="8">
    <source>
        <dbReference type="Proteomes" id="UP000466794"/>
    </source>
</evidence>
<name>A0A7K1V6U0_9NOCA</name>
<dbReference type="InterPro" id="IPR036271">
    <property type="entry name" value="Tet_transcr_reg_TetR-rel_C_sf"/>
</dbReference>